<evidence type="ECO:0000313" key="3">
    <source>
        <dbReference type="Proteomes" id="UP000321903"/>
    </source>
</evidence>
<name>A0A5C7A3V4_9GAMM</name>
<feature type="chain" id="PRO_5022933576" evidence="1">
    <location>
        <begin position="21"/>
        <end position="188"/>
    </location>
</feature>
<dbReference type="EMBL" id="VORZ01000001">
    <property type="protein sequence ID" value="TXD98109.1"/>
    <property type="molecule type" value="Genomic_DNA"/>
</dbReference>
<reference evidence="2 3" key="1">
    <citation type="submission" date="2019-08" db="EMBL/GenBank/DDBJ databases">
        <title>Genome sequence of Psychrobacter frigidicola ACAM304 (type strain).</title>
        <authorList>
            <person name="Bowman J.P."/>
        </authorList>
    </citation>
    <scope>NUCLEOTIDE SEQUENCE [LARGE SCALE GENOMIC DNA]</scope>
    <source>
        <strain evidence="2 3">ACAM 304</strain>
    </source>
</reference>
<dbReference type="Proteomes" id="UP000321903">
    <property type="component" value="Unassembled WGS sequence"/>
</dbReference>
<proteinExistence type="predicted"/>
<comment type="caution">
    <text evidence="2">The sequence shown here is derived from an EMBL/GenBank/DDBJ whole genome shotgun (WGS) entry which is preliminary data.</text>
</comment>
<protein>
    <submittedName>
        <fullName evidence="2">Uncharacterized protein</fullName>
    </submittedName>
</protein>
<evidence type="ECO:0000256" key="1">
    <source>
        <dbReference type="SAM" id="SignalP"/>
    </source>
</evidence>
<accession>A0A5C7A3V4</accession>
<gene>
    <name evidence="2" type="ORF">ES754_03980</name>
</gene>
<sequence length="188" mass="20946">MKKLAACLGLALACISTSHAQTIAGYSFEKYPAKIYNGKQAPLKLGDWRSFRTRLKAAHKDGDINFAGNYIVTTWGCGTSCVSGAMIDKRTGKVYDIPLGETEDGVTPYESGAERFADGAELDDNERLAFYSNSRLFISCNCEGEKVNETTGKQLITYYVNIWDEKTKTFKLKKVQQSKLVTVDYNEF</sequence>
<organism evidence="2 3">
    <name type="scientific">Psychrobacter frigidicola</name>
    <dbReference type="NCBI Taxonomy" id="45611"/>
    <lineage>
        <taxon>Bacteria</taxon>
        <taxon>Pseudomonadati</taxon>
        <taxon>Pseudomonadota</taxon>
        <taxon>Gammaproteobacteria</taxon>
        <taxon>Moraxellales</taxon>
        <taxon>Moraxellaceae</taxon>
        <taxon>Psychrobacter</taxon>
    </lineage>
</organism>
<dbReference type="AlphaFoldDB" id="A0A5C7A3V4"/>
<evidence type="ECO:0000313" key="2">
    <source>
        <dbReference type="EMBL" id="TXD98109.1"/>
    </source>
</evidence>
<keyword evidence="3" id="KW-1185">Reference proteome</keyword>
<feature type="signal peptide" evidence="1">
    <location>
        <begin position="1"/>
        <end position="20"/>
    </location>
</feature>
<keyword evidence="1" id="KW-0732">Signal</keyword>
<dbReference type="OrthoDB" id="8757135at2"/>
<dbReference type="RefSeq" id="WP_147222252.1">
    <property type="nucleotide sequence ID" value="NZ_CAJGYY010000001.1"/>
</dbReference>